<reference evidence="2" key="1">
    <citation type="submission" date="2018-06" db="EMBL/GenBank/DDBJ databases">
        <authorList>
            <consortium name="Pathogen Informatics"/>
            <person name="Doyle S."/>
        </authorList>
    </citation>
    <scope>NUCLEOTIDE SEQUENCE [LARGE SCALE GENOMIC DNA]</scope>
    <source>
        <strain evidence="2">NCTC12218</strain>
    </source>
</reference>
<organism evidence="2">
    <name type="scientific">Staphylococcus schleiferi</name>
    <dbReference type="NCBI Taxonomy" id="1295"/>
    <lineage>
        <taxon>Bacteria</taxon>
        <taxon>Bacillati</taxon>
        <taxon>Bacillota</taxon>
        <taxon>Bacilli</taxon>
        <taxon>Bacillales</taxon>
        <taxon>Staphylococcaceae</taxon>
        <taxon>Staphylococcus</taxon>
    </lineage>
</organism>
<sequence length="41" mass="4866">MAIPYLVLILRQVTSTLLTERGRVYVMSKYVQFIHIEKNLK</sequence>
<dbReference type="EMBL" id="LR962863">
    <property type="protein sequence ID" value="CAD7359907.1"/>
    <property type="molecule type" value="Genomic_DNA"/>
</dbReference>
<dbReference type="Proteomes" id="UP000264146">
    <property type="component" value="Chromosome"/>
</dbReference>
<accession>A0A7Z7VXG3</accession>
<gene>
    <name evidence="2" type="ORF">NCTC12218_01570</name>
</gene>
<protein>
    <submittedName>
        <fullName evidence="2">Uncharacterized protein</fullName>
    </submittedName>
</protein>
<dbReference type="EMBL" id="UHEF01000001">
    <property type="protein sequence ID" value="SUM89144.1"/>
    <property type="molecule type" value="Genomic_DNA"/>
</dbReference>
<proteinExistence type="predicted"/>
<evidence type="ECO:0000313" key="2">
    <source>
        <dbReference type="EMBL" id="SUM89144.1"/>
    </source>
</evidence>
<reference evidence="1 3" key="2">
    <citation type="submission" date="2020-11" db="EMBL/GenBank/DDBJ databases">
        <authorList>
            <consortium name="Pathogen Informatics"/>
        </authorList>
    </citation>
    <scope>NUCLEOTIDE SEQUENCE [LARGE SCALE GENOMIC DNA]</scope>
    <source>
        <strain evidence="1 3">NCTC12218</strain>
    </source>
</reference>
<evidence type="ECO:0000313" key="3">
    <source>
        <dbReference type="Proteomes" id="UP000264146"/>
    </source>
</evidence>
<evidence type="ECO:0000313" key="1">
    <source>
        <dbReference type="EMBL" id="CAD7359907.1"/>
    </source>
</evidence>
<dbReference type="AlphaFoldDB" id="A0A7Z7VXG3"/>
<name>A0A7Z7VXG3_STASC</name>